<name>A0A7M1MFV9_CAMLA</name>
<dbReference type="SUPFAM" id="SSF51391">
    <property type="entry name" value="Thiamin phosphate synthase"/>
    <property type="match status" value="1"/>
</dbReference>
<dbReference type="GO" id="GO:0005737">
    <property type="term" value="C:cytoplasm"/>
    <property type="evidence" value="ECO:0007669"/>
    <property type="project" value="TreeGrafter"/>
</dbReference>
<accession>A0A7M1MFV9</accession>
<evidence type="ECO:0000256" key="2">
    <source>
        <dbReference type="ARBA" id="ARBA00022977"/>
    </source>
</evidence>
<evidence type="ECO:0000313" key="4">
    <source>
        <dbReference type="EMBL" id="QOQ99610.1"/>
    </source>
</evidence>
<proteinExistence type="predicted"/>
<dbReference type="CDD" id="cd00564">
    <property type="entry name" value="TMP_TenI"/>
    <property type="match status" value="1"/>
</dbReference>
<dbReference type="InterPro" id="IPR013785">
    <property type="entry name" value="Aldolase_TIM"/>
</dbReference>
<evidence type="ECO:0000259" key="3">
    <source>
        <dbReference type="Pfam" id="PF02581"/>
    </source>
</evidence>
<dbReference type="InterPro" id="IPR036206">
    <property type="entry name" value="ThiamineP_synth_sf"/>
</dbReference>
<dbReference type="GO" id="GO:0004789">
    <property type="term" value="F:thiamine-phosphate diphosphorylase activity"/>
    <property type="evidence" value="ECO:0007669"/>
    <property type="project" value="TreeGrafter"/>
</dbReference>
<dbReference type="Gene3D" id="3.20.20.70">
    <property type="entry name" value="Aldolase class I"/>
    <property type="match status" value="1"/>
</dbReference>
<evidence type="ECO:0000256" key="1">
    <source>
        <dbReference type="ARBA" id="ARBA00004948"/>
    </source>
</evidence>
<keyword evidence="2" id="KW-0784">Thiamine biosynthesis</keyword>
<organism evidence="4 5">
    <name type="scientific">Campylobacter lari</name>
    <dbReference type="NCBI Taxonomy" id="201"/>
    <lineage>
        <taxon>Bacteria</taxon>
        <taxon>Pseudomonadati</taxon>
        <taxon>Campylobacterota</taxon>
        <taxon>Epsilonproteobacteria</taxon>
        <taxon>Campylobacterales</taxon>
        <taxon>Campylobacteraceae</taxon>
        <taxon>Campylobacter</taxon>
    </lineage>
</organism>
<comment type="pathway">
    <text evidence="1">Cofactor biosynthesis; thiamine diphosphate biosynthesis.</text>
</comment>
<dbReference type="InterPro" id="IPR022998">
    <property type="entry name" value="ThiamineP_synth_TenI"/>
</dbReference>
<protein>
    <submittedName>
        <fullName evidence="4">Thiamine phosphate synthase</fullName>
    </submittedName>
</protein>
<dbReference type="PANTHER" id="PTHR20857:SF15">
    <property type="entry name" value="THIAMINE-PHOSPHATE SYNTHASE"/>
    <property type="match status" value="1"/>
</dbReference>
<dbReference type="GO" id="GO:0009228">
    <property type="term" value="P:thiamine biosynthetic process"/>
    <property type="evidence" value="ECO:0007669"/>
    <property type="project" value="UniProtKB-KW"/>
</dbReference>
<dbReference type="AlphaFoldDB" id="A0A7M1MFV9"/>
<dbReference type="Proteomes" id="UP000594890">
    <property type="component" value="Chromosome"/>
</dbReference>
<evidence type="ECO:0000313" key="5">
    <source>
        <dbReference type="Proteomes" id="UP000594890"/>
    </source>
</evidence>
<feature type="domain" description="Thiamine phosphate synthase/TenI" evidence="3">
    <location>
        <begin position="7"/>
        <end position="182"/>
    </location>
</feature>
<dbReference type="Pfam" id="PF02581">
    <property type="entry name" value="TMP-TENI"/>
    <property type="match status" value="1"/>
</dbReference>
<reference evidence="4 5" key="1">
    <citation type="submission" date="2020-10" db="EMBL/GenBank/DDBJ databases">
        <title>Campylobacter and Helicobacter PacBio genomes.</title>
        <authorList>
            <person name="Lane C."/>
        </authorList>
    </citation>
    <scope>NUCLEOTIDE SEQUENCE [LARGE SCALE GENOMIC DNA]</scope>
    <source>
        <strain evidence="4 5">2014D-0218</strain>
    </source>
</reference>
<sequence length="204" mass="23645">MWDKKVIAISDSQNTQEDFLNFIEKLSQSSIDALVLREKHLDELEYARLAKEVLKIFNKTQKICFLHYHYEVCLKLNHQFFHAPLFVLQNCLQSYKKFELLGTSIHSKEELDLAYKLKVSHVFFGHVFESSCKADLAPKGIKNLKDLLEVSKIPIYAIGGINTQTINHLKDLNLAGVCIREALYKSENVKKYILRCKDLLVQKD</sequence>
<dbReference type="EMBL" id="CP063088">
    <property type="protein sequence ID" value="QOQ99610.1"/>
    <property type="molecule type" value="Genomic_DNA"/>
</dbReference>
<dbReference type="PANTHER" id="PTHR20857">
    <property type="entry name" value="THIAMINE-PHOSPHATE PYROPHOSPHORYLASE"/>
    <property type="match status" value="1"/>
</dbReference>
<gene>
    <name evidence="4" type="ORF">HW242_07885</name>
</gene>